<reference evidence="1 2" key="1">
    <citation type="submission" date="2016-10" db="EMBL/GenBank/DDBJ databases">
        <title>Draft Genome Sequence of Rhizobacteria Flavobacterium johnsoniae CI04.</title>
        <authorList>
            <person name="Bravo J.I."/>
            <person name="Lozano G.L."/>
            <person name="Handelsman J."/>
        </authorList>
    </citation>
    <scope>NUCLEOTIDE SEQUENCE [LARGE SCALE GENOMIC DNA]</scope>
    <source>
        <strain evidence="1 2">CI04</strain>
    </source>
</reference>
<gene>
    <name evidence="1" type="ORF">BKM63_10400</name>
</gene>
<name>A0A1J7BTM6_FLAJO</name>
<accession>A0A1J7BTM6</accession>
<dbReference type="EMBL" id="MLFK01000006">
    <property type="protein sequence ID" value="OIV42054.1"/>
    <property type="molecule type" value="Genomic_DNA"/>
</dbReference>
<dbReference type="RefSeq" id="WP_071636544.1">
    <property type="nucleotide sequence ID" value="NZ_MLFK01000006.1"/>
</dbReference>
<sequence length="146" mass="17830">MIRNDLYARHMGVDCRFWETNNLYVLQTDYNEKLLSNGFRKYDDIELKDKVYKEVTFSDIESAYEVSTFCTYRGFKFFLEVLLNTGLYRIRPLSEAQIHFKDYEHHGYDPVYEVEENELEEIWEERKPIDEFVFDVEPIVYIKKKY</sequence>
<evidence type="ECO:0000313" key="1">
    <source>
        <dbReference type="EMBL" id="OIV42054.1"/>
    </source>
</evidence>
<organism evidence="1 2">
    <name type="scientific">Flavobacterium johnsoniae</name>
    <name type="common">Cytophaga johnsonae</name>
    <dbReference type="NCBI Taxonomy" id="986"/>
    <lineage>
        <taxon>Bacteria</taxon>
        <taxon>Pseudomonadati</taxon>
        <taxon>Bacteroidota</taxon>
        <taxon>Flavobacteriia</taxon>
        <taxon>Flavobacteriales</taxon>
        <taxon>Flavobacteriaceae</taxon>
        <taxon>Flavobacterium</taxon>
    </lineage>
</organism>
<dbReference type="OrthoDB" id="1072778at2"/>
<evidence type="ECO:0000313" key="2">
    <source>
        <dbReference type="Proteomes" id="UP000182826"/>
    </source>
</evidence>
<proteinExistence type="predicted"/>
<protein>
    <submittedName>
        <fullName evidence="1">Uncharacterized protein</fullName>
    </submittedName>
</protein>
<dbReference type="AlphaFoldDB" id="A0A1J7BTM6"/>
<dbReference type="Proteomes" id="UP000182826">
    <property type="component" value="Unassembled WGS sequence"/>
</dbReference>
<comment type="caution">
    <text evidence="1">The sequence shown here is derived from an EMBL/GenBank/DDBJ whole genome shotgun (WGS) entry which is preliminary data.</text>
</comment>
<keyword evidence="2" id="KW-1185">Reference proteome</keyword>